<evidence type="ECO:0000313" key="3">
    <source>
        <dbReference type="Proteomes" id="UP000297299"/>
    </source>
</evidence>
<organism evidence="2 3">
    <name type="scientific">Botryotinia calthae</name>
    <dbReference type="NCBI Taxonomy" id="38488"/>
    <lineage>
        <taxon>Eukaryota</taxon>
        <taxon>Fungi</taxon>
        <taxon>Dikarya</taxon>
        <taxon>Ascomycota</taxon>
        <taxon>Pezizomycotina</taxon>
        <taxon>Leotiomycetes</taxon>
        <taxon>Helotiales</taxon>
        <taxon>Sclerotiniaceae</taxon>
        <taxon>Botryotinia</taxon>
    </lineage>
</organism>
<protein>
    <submittedName>
        <fullName evidence="2">Uncharacterized protein</fullName>
    </submittedName>
</protein>
<proteinExistence type="predicted"/>
<accession>A0A4Y8CU54</accession>
<keyword evidence="1" id="KW-1133">Transmembrane helix</keyword>
<name>A0A4Y8CU54_9HELO</name>
<feature type="transmembrane region" description="Helical" evidence="1">
    <location>
        <begin position="36"/>
        <end position="58"/>
    </location>
</feature>
<dbReference type="AlphaFoldDB" id="A0A4Y8CU54"/>
<gene>
    <name evidence="2" type="ORF">BOTCAL_0307g00100</name>
</gene>
<dbReference type="EMBL" id="PHWZ01000306">
    <property type="protein sequence ID" value="TEY47353.1"/>
    <property type="molecule type" value="Genomic_DNA"/>
</dbReference>
<evidence type="ECO:0000313" key="2">
    <source>
        <dbReference type="EMBL" id="TEY47353.1"/>
    </source>
</evidence>
<sequence>MEASEDNEEYIFIEVLISEDRKAWKSRSIASLDKSYVWETFLLFKVAICFYVAFAAFFKSAEVDESRKTTDFWFRAK</sequence>
<keyword evidence="1" id="KW-0472">Membrane</keyword>
<comment type="caution">
    <text evidence="2">The sequence shown here is derived from an EMBL/GenBank/DDBJ whole genome shotgun (WGS) entry which is preliminary data.</text>
</comment>
<dbReference type="Proteomes" id="UP000297299">
    <property type="component" value="Unassembled WGS sequence"/>
</dbReference>
<keyword evidence="1" id="KW-0812">Transmembrane</keyword>
<evidence type="ECO:0000256" key="1">
    <source>
        <dbReference type="SAM" id="Phobius"/>
    </source>
</evidence>
<reference evidence="2 3" key="1">
    <citation type="submission" date="2017-11" db="EMBL/GenBank/DDBJ databases">
        <title>Comparative genomics of Botrytis spp.</title>
        <authorList>
            <person name="Valero-Jimenez C.A."/>
            <person name="Tapia P."/>
            <person name="Veloso J."/>
            <person name="Silva-Moreno E."/>
            <person name="Staats M."/>
            <person name="Valdes J.H."/>
            <person name="Van Kan J.A.L."/>
        </authorList>
    </citation>
    <scope>NUCLEOTIDE SEQUENCE [LARGE SCALE GENOMIC DNA]</scope>
    <source>
        <strain evidence="2 3">MUCL2830</strain>
    </source>
</reference>
<keyword evidence="3" id="KW-1185">Reference proteome</keyword>